<keyword evidence="2" id="KW-1185">Reference proteome</keyword>
<accession>A0ABT1H2P1</accession>
<comment type="caution">
    <text evidence="1">The sequence shown here is derived from an EMBL/GenBank/DDBJ whole genome shotgun (WGS) entry which is preliminary data.</text>
</comment>
<reference evidence="1 2" key="1">
    <citation type="submission" date="2022-06" db="EMBL/GenBank/DDBJ databases">
        <title>Genomic Encyclopedia of Archaeal and Bacterial Type Strains, Phase II (KMG-II): from individual species to whole genera.</title>
        <authorList>
            <person name="Goeker M."/>
        </authorList>
    </citation>
    <scope>NUCLEOTIDE SEQUENCE [LARGE SCALE GENOMIC DNA]</scope>
    <source>
        <strain evidence="1 2">DSM 45037</strain>
    </source>
</reference>
<dbReference type="Proteomes" id="UP001205740">
    <property type="component" value="Unassembled WGS sequence"/>
</dbReference>
<sequence>MPELFTVTTVTPGAVMTDEVGVITGSVEIVCDCDDSAHATVRVRYEDAAEWYRVSELDRDLAGPDDLDAFHREVVGMFTAPAT</sequence>
<dbReference type="EMBL" id="JAMTCG010000004">
    <property type="protein sequence ID" value="MCP2161441.1"/>
    <property type="molecule type" value="Genomic_DNA"/>
</dbReference>
<proteinExistence type="predicted"/>
<organism evidence="1 2">
    <name type="scientific">Williamsia serinedens</name>
    <dbReference type="NCBI Taxonomy" id="391736"/>
    <lineage>
        <taxon>Bacteria</taxon>
        <taxon>Bacillati</taxon>
        <taxon>Actinomycetota</taxon>
        <taxon>Actinomycetes</taxon>
        <taxon>Mycobacteriales</taxon>
        <taxon>Nocardiaceae</taxon>
        <taxon>Williamsia</taxon>
    </lineage>
</organism>
<protein>
    <submittedName>
        <fullName evidence="1">Uncharacterized protein</fullName>
    </submittedName>
</protein>
<evidence type="ECO:0000313" key="2">
    <source>
        <dbReference type="Proteomes" id="UP001205740"/>
    </source>
</evidence>
<evidence type="ECO:0000313" key="1">
    <source>
        <dbReference type="EMBL" id="MCP2161441.1"/>
    </source>
</evidence>
<name>A0ABT1H2P1_9NOCA</name>
<gene>
    <name evidence="1" type="ORF">LX12_002636</name>
</gene>